<evidence type="ECO:0000256" key="1">
    <source>
        <dbReference type="SAM" id="MobiDB-lite"/>
    </source>
</evidence>
<proteinExistence type="predicted"/>
<organism evidence="2 3">
    <name type="scientific">Paspalum notatum var. saurae</name>
    <dbReference type="NCBI Taxonomy" id="547442"/>
    <lineage>
        <taxon>Eukaryota</taxon>
        <taxon>Viridiplantae</taxon>
        <taxon>Streptophyta</taxon>
        <taxon>Embryophyta</taxon>
        <taxon>Tracheophyta</taxon>
        <taxon>Spermatophyta</taxon>
        <taxon>Magnoliopsida</taxon>
        <taxon>Liliopsida</taxon>
        <taxon>Poales</taxon>
        <taxon>Poaceae</taxon>
        <taxon>PACMAD clade</taxon>
        <taxon>Panicoideae</taxon>
        <taxon>Andropogonodae</taxon>
        <taxon>Paspaleae</taxon>
        <taxon>Paspalinae</taxon>
        <taxon>Paspalum</taxon>
    </lineage>
</organism>
<evidence type="ECO:0000313" key="3">
    <source>
        <dbReference type="Proteomes" id="UP001341281"/>
    </source>
</evidence>
<name>A0AAQ3T080_PASNO</name>
<gene>
    <name evidence="2" type="ORF">U9M48_013931</name>
</gene>
<reference evidence="2 3" key="1">
    <citation type="submission" date="2024-02" db="EMBL/GenBank/DDBJ databases">
        <title>High-quality chromosome-scale genome assembly of Pensacola bahiagrass (Paspalum notatum Flugge var. saurae).</title>
        <authorList>
            <person name="Vega J.M."/>
            <person name="Podio M."/>
            <person name="Orjuela J."/>
            <person name="Siena L.A."/>
            <person name="Pessino S.C."/>
            <person name="Combes M.C."/>
            <person name="Mariac C."/>
            <person name="Albertini E."/>
            <person name="Pupilli F."/>
            <person name="Ortiz J.P.A."/>
            <person name="Leblanc O."/>
        </authorList>
    </citation>
    <scope>NUCLEOTIDE SEQUENCE [LARGE SCALE GENOMIC DNA]</scope>
    <source>
        <strain evidence="2">R1</strain>
        <tissue evidence="2">Leaf</tissue>
    </source>
</reference>
<feature type="compositionally biased region" description="Basic residues" evidence="1">
    <location>
        <begin position="40"/>
        <end position="50"/>
    </location>
</feature>
<dbReference type="EMBL" id="CP144747">
    <property type="protein sequence ID" value="WVZ64418.1"/>
    <property type="molecule type" value="Genomic_DNA"/>
</dbReference>
<feature type="compositionally biased region" description="Low complexity" evidence="1">
    <location>
        <begin position="26"/>
        <end position="39"/>
    </location>
</feature>
<feature type="region of interest" description="Disordered" evidence="1">
    <location>
        <begin position="1"/>
        <end position="50"/>
    </location>
</feature>
<sequence length="186" mass="21551">MKRQEPLVFAGERGPTMKRQEPLVASAEGSVSSSTSIGRQSHRMPPRPCRRRRPLVASAFGPPRLLPPLRRSPARIREVALRLRSGVTFTTWLPRPRFRRRRLSAREPLPLPTTTPRQLPLPRQQLPKIHAPPQMRPRLLTPSNKDEGPFEDEDNVFYILQYQKLPRMKKSKKARVLLDRARNGYF</sequence>
<evidence type="ECO:0000313" key="2">
    <source>
        <dbReference type="EMBL" id="WVZ64418.1"/>
    </source>
</evidence>
<keyword evidence="3" id="KW-1185">Reference proteome</keyword>
<dbReference type="Proteomes" id="UP001341281">
    <property type="component" value="Chromosome 03"/>
</dbReference>
<dbReference type="AlphaFoldDB" id="A0AAQ3T080"/>
<accession>A0AAQ3T080</accession>
<feature type="region of interest" description="Disordered" evidence="1">
    <location>
        <begin position="128"/>
        <end position="148"/>
    </location>
</feature>
<protein>
    <submittedName>
        <fullName evidence="2">Uncharacterized protein</fullName>
    </submittedName>
</protein>